<feature type="chain" id="PRO_5020890910" evidence="1">
    <location>
        <begin position="19"/>
        <end position="271"/>
    </location>
</feature>
<proteinExistence type="predicted"/>
<dbReference type="SUPFAM" id="SSF51261">
    <property type="entry name" value="Duplicated hybrid motif"/>
    <property type="match status" value="1"/>
</dbReference>
<sequence length="271" mass="30942">MKLFFILISNLLCFSAFAQQEIRVFFEKKNNGYILYADNNAFCPVTMSLDLNLVNFSFSKGEKKIFVIPQKTEKFLLGELDVIYPAMPNKFSYNYLFSLGNIYNIRYDEAYEYDLPFLKNKDYYLVQGYHGSFSHQNDNALDFIMAEGTEIAAVREGVVVKVVQSNTESCLREECKKMHNYILIYHSDGTIANYSHLMQNGSKVSAGDIVKKGQVIGLSGNTGFSSGPHLHFSCSLLLGIEKYQTVRTKFRIGDGNNSEYLQEKCLYMKGY</sequence>
<dbReference type="Pfam" id="PF01551">
    <property type="entry name" value="Peptidase_M23"/>
    <property type="match status" value="1"/>
</dbReference>
<dbReference type="InterPro" id="IPR011055">
    <property type="entry name" value="Dup_hybrid_motif"/>
</dbReference>
<reference evidence="3 4" key="1">
    <citation type="submission" date="2019-05" db="EMBL/GenBank/DDBJ databases">
        <title>Dyadobacter AR-3-8 sp. nov., isolated from arctic soil.</title>
        <authorList>
            <person name="Chaudhary D.K."/>
        </authorList>
    </citation>
    <scope>NUCLEOTIDE SEQUENCE [LARGE SCALE GENOMIC DNA]</scope>
    <source>
        <strain evidence="3 4">AR-3-8</strain>
    </source>
</reference>
<organism evidence="3 4">
    <name type="scientific">Dyadobacter frigoris</name>
    <dbReference type="NCBI Taxonomy" id="2576211"/>
    <lineage>
        <taxon>Bacteria</taxon>
        <taxon>Pseudomonadati</taxon>
        <taxon>Bacteroidota</taxon>
        <taxon>Cytophagia</taxon>
        <taxon>Cytophagales</taxon>
        <taxon>Spirosomataceae</taxon>
        <taxon>Dyadobacter</taxon>
    </lineage>
</organism>
<dbReference type="InterPro" id="IPR016047">
    <property type="entry name" value="M23ase_b-sheet_dom"/>
</dbReference>
<dbReference type="Gene3D" id="2.70.70.10">
    <property type="entry name" value="Glucose Permease (Domain IIA)"/>
    <property type="match status" value="1"/>
</dbReference>
<dbReference type="Proteomes" id="UP000304900">
    <property type="component" value="Unassembled WGS sequence"/>
</dbReference>
<keyword evidence="1" id="KW-0732">Signal</keyword>
<keyword evidence="4" id="KW-1185">Reference proteome</keyword>
<dbReference type="CDD" id="cd12797">
    <property type="entry name" value="M23_peptidase"/>
    <property type="match status" value="1"/>
</dbReference>
<dbReference type="GO" id="GO:0004222">
    <property type="term" value="F:metalloendopeptidase activity"/>
    <property type="evidence" value="ECO:0007669"/>
    <property type="project" value="TreeGrafter"/>
</dbReference>
<evidence type="ECO:0000259" key="2">
    <source>
        <dbReference type="Pfam" id="PF01551"/>
    </source>
</evidence>
<dbReference type="RefSeq" id="WP_137340152.1">
    <property type="nucleotide sequence ID" value="NZ_SZVO01000005.1"/>
</dbReference>
<evidence type="ECO:0000256" key="1">
    <source>
        <dbReference type="SAM" id="SignalP"/>
    </source>
</evidence>
<comment type="caution">
    <text evidence="3">The sequence shown here is derived from an EMBL/GenBank/DDBJ whole genome shotgun (WGS) entry which is preliminary data.</text>
</comment>
<dbReference type="AlphaFoldDB" id="A0A4U6D3J3"/>
<name>A0A4U6D3J3_9BACT</name>
<dbReference type="PANTHER" id="PTHR21666:SF270">
    <property type="entry name" value="MUREIN HYDROLASE ACTIVATOR ENVC"/>
    <property type="match status" value="1"/>
</dbReference>
<feature type="signal peptide" evidence="1">
    <location>
        <begin position="1"/>
        <end position="18"/>
    </location>
</feature>
<dbReference type="OrthoDB" id="9809488at2"/>
<evidence type="ECO:0000313" key="3">
    <source>
        <dbReference type="EMBL" id="TKT91782.1"/>
    </source>
</evidence>
<gene>
    <name evidence="3" type="ORF">FDK13_11520</name>
</gene>
<dbReference type="PANTHER" id="PTHR21666">
    <property type="entry name" value="PEPTIDASE-RELATED"/>
    <property type="match status" value="1"/>
</dbReference>
<dbReference type="EMBL" id="SZVO01000005">
    <property type="protein sequence ID" value="TKT91782.1"/>
    <property type="molecule type" value="Genomic_DNA"/>
</dbReference>
<evidence type="ECO:0000313" key="4">
    <source>
        <dbReference type="Proteomes" id="UP000304900"/>
    </source>
</evidence>
<protein>
    <submittedName>
        <fullName evidence="3">M23 family metallopeptidase</fullName>
    </submittedName>
</protein>
<dbReference type="InterPro" id="IPR050570">
    <property type="entry name" value="Cell_wall_metabolism_enzyme"/>
</dbReference>
<feature type="domain" description="M23ase beta-sheet core" evidence="2">
    <location>
        <begin position="139"/>
        <end position="233"/>
    </location>
</feature>
<accession>A0A4U6D3J3</accession>